<protein>
    <submittedName>
        <fullName evidence="1">Uncharacterized protein</fullName>
    </submittedName>
</protein>
<dbReference type="EMBL" id="PFAP01000002">
    <property type="protein sequence ID" value="PIR94576.1"/>
    <property type="molecule type" value="Genomic_DNA"/>
</dbReference>
<evidence type="ECO:0000313" key="2">
    <source>
        <dbReference type="Proteomes" id="UP000229901"/>
    </source>
</evidence>
<dbReference type="Proteomes" id="UP000229901">
    <property type="component" value="Unassembled WGS sequence"/>
</dbReference>
<name>A0A2H0V640_9BACT</name>
<evidence type="ECO:0000313" key="1">
    <source>
        <dbReference type="EMBL" id="PIR94576.1"/>
    </source>
</evidence>
<proteinExistence type="predicted"/>
<reference evidence="2" key="1">
    <citation type="submission" date="2017-09" db="EMBL/GenBank/DDBJ databases">
        <title>Depth-based differentiation of microbial function through sediment-hosted aquifers and enrichment of novel symbionts in the deep terrestrial subsurface.</title>
        <authorList>
            <person name="Probst A.J."/>
            <person name="Ladd B."/>
            <person name="Jarett J.K."/>
            <person name="Geller-Mcgrath D.E."/>
            <person name="Sieber C.M.K."/>
            <person name="Emerson J.B."/>
            <person name="Anantharaman K."/>
            <person name="Thomas B.C."/>
            <person name="Malmstrom R."/>
            <person name="Stieglmeier M."/>
            <person name="Klingl A."/>
            <person name="Woyke T."/>
            <person name="Ryan C.M."/>
            <person name="Banfield J.F."/>
        </authorList>
    </citation>
    <scope>NUCLEOTIDE SEQUENCE [LARGE SCALE GENOMIC DNA]</scope>
</reference>
<gene>
    <name evidence="1" type="ORF">COT97_00290</name>
</gene>
<dbReference type="AlphaFoldDB" id="A0A2H0V640"/>
<organism evidence="1 2">
    <name type="scientific">Candidatus Falkowbacteria bacterium CG10_big_fil_rev_8_21_14_0_10_39_11</name>
    <dbReference type="NCBI Taxonomy" id="1974565"/>
    <lineage>
        <taxon>Bacteria</taxon>
        <taxon>Candidatus Falkowiibacteriota</taxon>
    </lineage>
</organism>
<accession>A0A2H0V640</accession>
<comment type="caution">
    <text evidence="1">The sequence shown here is derived from an EMBL/GenBank/DDBJ whole genome shotgun (WGS) entry which is preliminary data.</text>
</comment>
<sequence length="89" mass="10338">MSNLAVTHGGMGEVFVVDKRGNRIRIEENEDEIVVVNQTTDRCAYKDNKDRRKYLFKGARPLMQWQRWDQVLHGSVALIRATFCLTEIV</sequence>